<dbReference type="PROSITE" id="PS52016">
    <property type="entry name" value="TONB_DEPENDENT_REC_3"/>
    <property type="match status" value="1"/>
</dbReference>
<evidence type="ECO:0000256" key="4">
    <source>
        <dbReference type="ARBA" id="ARBA00022452"/>
    </source>
</evidence>
<dbReference type="EMBL" id="CP003915">
    <property type="protein sequence ID" value="AHG63381.1"/>
    <property type="molecule type" value="Genomic_DNA"/>
</dbReference>
<dbReference type="NCBIfam" id="TIGR01783">
    <property type="entry name" value="TonB-siderophor"/>
    <property type="match status" value="1"/>
</dbReference>
<keyword evidence="6 14" id="KW-0732">Signal</keyword>
<dbReference type="GO" id="GO:0015344">
    <property type="term" value="F:siderophore uptake transmembrane transporter activity"/>
    <property type="evidence" value="ECO:0007669"/>
    <property type="project" value="TreeGrafter"/>
</dbReference>
<dbReference type="Pfam" id="PF00593">
    <property type="entry name" value="TonB_dep_Rec_b-barrel"/>
    <property type="match status" value="1"/>
</dbReference>
<evidence type="ECO:0000256" key="11">
    <source>
        <dbReference type="ARBA" id="ARBA00023237"/>
    </source>
</evidence>
<evidence type="ECO:0000256" key="5">
    <source>
        <dbReference type="ARBA" id="ARBA00022692"/>
    </source>
</evidence>
<evidence type="ECO:0000259" key="15">
    <source>
        <dbReference type="Pfam" id="PF00593"/>
    </source>
</evidence>
<dbReference type="InterPro" id="IPR037066">
    <property type="entry name" value="Plug_dom_sf"/>
</dbReference>
<evidence type="ECO:0000256" key="8">
    <source>
        <dbReference type="ARBA" id="ARBA00023077"/>
    </source>
</evidence>
<feature type="domain" description="TonB-dependent receptor plug" evidence="16">
    <location>
        <begin position="65"/>
        <end position="163"/>
    </location>
</feature>
<evidence type="ECO:0000313" key="18">
    <source>
        <dbReference type="Proteomes" id="UP000019095"/>
    </source>
</evidence>
<reference evidence="17 18" key="1">
    <citation type="journal article" date="2014" name="Microbiology">
        <title>Unravelling the complete genome sequence of Advenella mimigardefordensis strain DPN7T and novel insights in the catabolism of the xenobiotic polythioester precursor 3,3'-dithiodipropionate.</title>
        <authorList>
            <person name="Wubbeler J.H."/>
            <person name="Hiessl S."/>
            <person name="Schuldes J."/>
            <person name="Thurmer A."/>
            <person name="Daniel R."/>
            <person name="Steinbuchel A."/>
        </authorList>
    </citation>
    <scope>NUCLEOTIDE SEQUENCE [LARGE SCALE GENOMIC DNA]</scope>
    <source>
        <strain evidence="18">DSM 17166 / LMG 22922 / DPN7</strain>
    </source>
</reference>
<dbReference type="eggNOG" id="COG4773">
    <property type="taxonomic scope" value="Bacteria"/>
</dbReference>
<dbReference type="PANTHER" id="PTHR32552:SF85">
    <property type="entry name" value="BLL7968 PROTEIN"/>
    <property type="match status" value="1"/>
</dbReference>
<evidence type="ECO:0000256" key="14">
    <source>
        <dbReference type="SAM" id="SignalP"/>
    </source>
</evidence>
<keyword evidence="5 12" id="KW-0812">Transmembrane</keyword>
<evidence type="ECO:0000256" key="6">
    <source>
        <dbReference type="ARBA" id="ARBA00022729"/>
    </source>
</evidence>
<evidence type="ECO:0000256" key="9">
    <source>
        <dbReference type="ARBA" id="ARBA00023136"/>
    </source>
</evidence>
<dbReference type="FunFam" id="2.170.130.10:FF:000001">
    <property type="entry name" value="Catecholate siderophore TonB-dependent receptor"/>
    <property type="match status" value="1"/>
</dbReference>
<dbReference type="PROSITE" id="PS51257">
    <property type="entry name" value="PROKAR_LIPOPROTEIN"/>
    <property type="match status" value="1"/>
</dbReference>
<feature type="signal peptide" evidence="14">
    <location>
        <begin position="1"/>
        <end position="29"/>
    </location>
</feature>
<evidence type="ECO:0000256" key="7">
    <source>
        <dbReference type="ARBA" id="ARBA00023065"/>
    </source>
</evidence>
<dbReference type="InterPro" id="IPR010105">
    <property type="entry name" value="TonB_sidphr_rcpt"/>
</dbReference>
<keyword evidence="9 12" id="KW-0472">Membrane</keyword>
<evidence type="ECO:0000256" key="2">
    <source>
        <dbReference type="ARBA" id="ARBA00009810"/>
    </source>
</evidence>
<dbReference type="OrthoDB" id="127311at2"/>
<dbReference type="InterPro" id="IPR012910">
    <property type="entry name" value="Plug_dom"/>
</dbReference>
<evidence type="ECO:0000256" key="13">
    <source>
        <dbReference type="RuleBase" id="RU003357"/>
    </source>
</evidence>
<dbReference type="Proteomes" id="UP000019095">
    <property type="component" value="Chromosome"/>
</dbReference>
<feature type="domain" description="TonB-dependent receptor-like beta-barrel" evidence="15">
    <location>
        <begin position="234"/>
        <end position="674"/>
    </location>
</feature>
<dbReference type="GO" id="GO:0038023">
    <property type="term" value="F:signaling receptor activity"/>
    <property type="evidence" value="ECO:0007669"/>
    <property type="project" value="InterPro"/>
</dbReference>
<evidence type="ECO:0000259" key="16">
    <source>
        <dbReference type="Pfam" id="PF07715"/>
    </source>
</evidence>
<organism evidence="17 18">
    <name type="scientific">Advenella mimigardefordensis (strain DSM 17166 / LMG 22922 / DPN7)</name>
    <dbReference type="NCBI Taxonomy" id="1247726"/>
    <lineage>
        <taxon>Bacteria</taxon>
        <taxon>Pseudomonadati</taxon>
        <taxon>Pseudomonadota</taxon>
        <taxon>Betaproteobacteria</taxon>
        <taxon>Burkholderiales</taxon>
        <taxon>Alcaligenaceae</taxon>
    </lineage>
</organism>
<dbReference type="PATRIC" id="fig|1247726.3.peg.1412"/>
<sequence length="707" mass="77385">MNVAKNRFSQINCRTVFVLSTLWSACVSAQTTAAVKLEAITATSEAETGYQAIAPSSALRTDAPLLDIPQSVNVVTHEVLQDQGARSLDDVLSNVSGISQTNTLGGTQDAFIRRGFGQNRDNAMLTNGMKTVLPRSFNATTERVEVLKGPASTLFGILDPGGAINLVTRRPEREFSGQATISPSSFGGAGASFDVTGPIKDTPLAYRLIGSYNNTKYWRNFGRNKDWLIAPSLSWFGEKTVVTASYMYQNYQQPFDRGTIWDIDAGGPIPLNRRTRLDEPFNITDGHSTLATLNIEHELSSDWRLAFNYSYSTDSYTDNQARVMAYDSATGDVTRRVDATQGSEMVGHSARLDLVGSAMLAGMKHELLLGAEYDYHKILRSDMIRCTAAVSFNIHNPEYGTVQPCTRVVASDSDQYERLTSPSIYIQDSVHLNDKWILVGGMRYQRYHQVSGRGRPFVTNTDTSGGKFVPRIGAVYKATPALSLYANIAKSFRPQSSFSSNIGDLPPEEGLTYELGAKWELARGLSVNLAAYTTDKKNVSYFETVNGSIVTRAAGKVRSRGIELDINGQLTDNISVIASYGFTDAKIKDDPDYTGKRPVNVARHTATLFASYDFGTLSNGDQLKFGAGIRGASKRPGINDNSYFLPGYAVVDAFATYTIAAKNPVTLQLNLRNLFDRTYFTSSLGSSRYGNVYGEPFNASLSASVRF</sequence>
<dbReference type="AlphaFoldDB" id="W0P9H7"/>
<evidence type="ECO:0000256" key="1">
    <source>
        <dbReference type="ARBA" id="ARBA00004571"/>
    </source>
</evidence>
<comment type="subcellular location">
    <subcellularLocation>
        <location evidence="1 12">Cell outer membrane</location>
        <topology evidence="1 12">Multi-pass membrane protein</topology>
    </subcellularLocation>
</comment>
<protein>
    <submittedName>
        <fullName evidence="17">TonB-dependent receptor Plug domain-containing protein</fullName>
    </submittedName>
</protein>
<dbReference type="GO" id="GO:0009279">
    <property type="term" value="C:cell outer membrane"/>
    <property type="evidence" value="ECO:0007669"/>
    <property type="project" value="UniProtKB-SubCell"/>
</dbReference>
<gene>
    <name evidence="17" type="ORF">MIM_c12870</name>
</gene>
<accession>W0P9H7</accession>
<proteinExistence type="inferred from homology"/>
<evidence type="ECO:0000256" key="3">
    <source>
        <dbReference type="ARBA" id="ARBA00022448"/>
    </source>
</evidence>
<dbReference type="PANTHER" id="PTHR32552">
    <property type="entry name" value="FERRICHROME IRON RECEPTOR-RELATED"/>
    <property type="match status" value="1"/>
</dbReference>
<keyword evidence="8 13" id="KW-0798">TonB box</keyword>
<keyword evidence="11 12" id="KW-0998">Cell outer membrane</keyword>
<dbReference type="InterPro" id="IPR000531">
    <property type="entry name" value="Beta-barrel_TonB"/>
</dbReference>
<dbReference type="STRING" id="1247726.MIM_c12870"/>
<dbReference type="Gene3D" id="2.40.170.20">
    <property type="entry name" value="TonB-dependent receptor, beta-barrel domain"/>
    <property type="match status" value="1"/>
</dbReference>
<keyword evidence="18" id="KW-1185">Reference proteome</keyword>
<dbReference type="SUPFAM" id="SSF56935">
    <property type="entry name" value="Porins"/>
    <property type="match status" value="1"/>
</dbReference>
<keyword evidence="7" id="KW-0406">Ion transport</keyword>
<dbReference type="HOGENOM" id="CLU_008287_9_4_4"/>
<dbReference type="InterPro" id="IPR039426">
    <property type="entry name" value="TonB-dep_rcpt-like"/>
</dbReference>
<dbReference type="GO" id="GO:0015891">
    <property type="term" value="P:siderophore transport"/>
    <property type="evidence" value="ECO:0007669"/>
    <property type="project" value="InterPro"/>
</dbReference>
<keyword evidence="10 17" id="KW-0675">Receptor</keyword>
<name>W0P9H7_ADVMD</name>
<keyword evidence="3 12" id="KW-0813">Transport</keyword>
<dbReference type="InterPro" id="IPR036942">
    <property type="entry name" value="Beta-barrel_TonB_sf"/>
</dbReference>
<comment type="similarity">
    <text evidence="2 12 13">Belongs to the TonB-dependent receptor family.</text>
</comment>
<evidence type="ECO:0000256" key="12">
    <source>
        <dbReference type="PROSITE-ProRule" id="PRU01360"/>
    </source>
</evidence>
<dbReference type="Pfam" id="PF07715">
    <property type="entry name" value="Plug"/>
    <property type="match status" value="1"/>
</dbReference>
<evidence type="ECO:0000313" key="17">
    <source>
        <dbReference type="EMBL" id="AHG63381.1"/>
    </source>
</evidence>
<dbReference type="CDD" id="cd01347">
    <property type="entry name" value="ligand_gated_channel"/>
    <property type="match status" value="1"/>
</dbReference>
<evidence type="ECO:0000256" key="10">
    <source>
        <dbReference type="ARBA" id="ARBA00023170"/>
    </source>
</evidence>
<keyword evidence="4 12" id="KW-1134">Transmembrane beta strand</keyword>
<dbReference type="Gene3D" id="2.170.130.10">
    <property type="entry name" value="TonB-dependent receptor, plug domain"/>
    <property type="match status" value="1"/>
</dbReference>
<feature type="chain" id="PRO_5004792722" evidence="14">
    <location>
        <begin position="30"/>
        <end position="707"/>
    </location>
</feature>
<dbReference type="KEGG" id="amim:MIM_c12870"/>